<keyword evidence="4" id="KW-0560">Oxidoreductase</keyword>
<keyword evidence="3" id="KW-0274">FAD</keyword>
<organism evidence="6 7">
    <name type="scientific">Staphylotrichum tortipilum</name>
    <dbReference type="NCBI Taxonomy" id="2831512"/>
    <lineage>
        <taxon>Eukaryota</taxon>
        <taxon>Fungi</taxon>
        <taxon>Dikarya</taxon>
        <taxon>Ascomycota</taxon>
        <taxon>Pezizomycotina</taxon>
        <taxon>Sordariomycetes</taxon>
        <taxon>Sordariomycetidae</taxon>
        <taxon>Sordariales</taxon>
        <taxon>Chaetomiaceae</taxon>
        <taxon>Staphylotrichum</taxon>
    </lineage>
</organism>
<dbReference type="EMBL" id="MU855757">
    <property type="protein sequence ID" value="KAK3899650.1"/>
    <property type="molecule type" value="Genomic_DNA"/>
</dbReference>
<dbReference type="PANTHER" id="PTHR43004:SF19">
    <property type="entry name" value="BINDING MONOOXYGENASE, PUTATIVE (JCVI)-RELATED"/>
    <property type="match status" value="1"/>
</dbReference>
<dbReference type="PRINTS" id="PR00420">
    <property type="entry name" value="RNGMNOXGNASE"/>
</dbReference>
<evidence type="ECO:0000256" key="1">
    <source>
        <dbReference type="ARBA" id="ARBA00001974"/>
    </source>
</evidence>
<dbReference type="Proteomes" id="UP001303889">
    <property type="component" value="Unassembled WGS sequence"/>
</dbReference>
<dbReference type="InterPro" id="IPR050641">
    <property type="entry name" value="RIFMO-like"/>
</dbReference>
<evidence type="ECO:0000313" key="7">
    <source>
        <dbReference type="Proteomes" id="UP001303889"/>
    </source>
</evidence>
<gene>
    <name evidence="6" type="ORF">C8A05DRAFT_17947</name>
</gene>
<keyword evidence="2" id="KW-0285">Flavoprotein</keyword>
<evidence type="ECO:0000256" key="4">
    <source>
        <dbReference type="ARBA" id="ARBA00023002"/>
    </source>
</evidence>
<dbReference type="PANTHER" id="PTHR43004">
    <property type="entry name" value="TRK SYSTEM POTASSIUM UPTAKE PROTEIN"/>
    <property type="match status" value="1"/>
</dbReference>
<evidence type="ECO:0000259" key="5">
    <source>
        <dbReference type="Pfam" id="PF01494"/>
    </source>
</evidence>
<accession>A0AAN6MF15</accession>
<feature type="domain" description="FAD-binding" evidence="5">
    <location>
        <begin position="7"/>
        <end position="327"/>
    </location>
</feature>
<dbReference type="InterPro" id="IPR036188">
    <property type="entry name" value="FAD/NAD-bd_sf"/>
</dbReference>
<dbReference type="GO" id="GO:0071949">
    <property type="term" value="F:FAD binding"/>
    <property type="evidence" value="ECO:0007669"/>
    <property type="project" value="InterPro"/>
</dbReference>
<evidence type="ECO:0000313" key="6">
    <source>
        <dbReference type="EMBL" id="KAK3899650.1"/>
    </source>
</evidence>
<sequence>MADYDHDIIVVGAGPVGLATALGLARQGLRPLILERAAELNTMPRAMAYLYPCLEALEHLGVLPDLKEQAFVGTGCGFIDFRTDTIYPQTLTVLDGHVAHPYALQLGQGDVGRILLRHLAAYNVEIRWNTKVTGLAQDPSGVTLTTTTPGSAPLRARYVVAADGASSTLRDLLHLEFKGFTWPDRFVSTNLRYDFTLHGLPDASWRIDKTYGAVIARIDKTGLWRYTFRESDDLPLEGLEERIHEHFKGGLYGGGYELVQFAPYRMHQRCVDNFRHGRVLLAGDAAHVTNPIGGLGLTGGFMDAYVLQDALGAVVQGRVGEEVLDLYA</sequence>
<dbReference type="Gene3D" id="3.30.70.2450">
    <property type="match status" value="1"/>
</dbReference>
<comment type="caution">
    <text evidence="6">The sequence shown here is derived from an EMBL/GenBank/DDBJ whole genome shotgun (WGS) entry which is preliminary data.</text>
</comment>
<proteinExistence type="predicted"/>
<dbReference type="Pfam" id="PF01494">
    <property type="entry name" value="FAD_binding_3"/>
    <property type="match status" value="1"/>
</dbReference>
<protein>
    <submittedName>
        <fullName evidence="6">FAD-dependent monooxygenase</fullName>
    </submittedName>
</protein>
<reference evidence="6" key="2">
    <citation type="submission" date="2023-05" db="EMBL/GenBank/DDBJ databases">
        <authorList>
            <consortium name="Lawrence Berkeley National Laboratory"/>
            <person name="Steindorff A."/>
            <person name="Hensen N."/>
            <person name="Bonometti L."/>
            <person name="Westerberg I."/>
            <person name="Brannstrom I.O."/>
            <person name="Guillou S."/>
            <person name="Cros-Aarteil S."/>
            <person name="Calhoun S."/>
            <person name="Haridas S."/>
            <person name="Kuo A."/>
            <person name="Mondo S."/>
            <person name="Pangilinan J."/>
            <person name="Riley R."/>
            <person name="Labutti K."/>
            <person name="Andreopoulos B."/>
            <person name="Lipzen A."/>
            <person name="Chen C."/>
            <person name="Yanf M."/>
            <person name="Daum C."/>
            <person name="Ng V."/>
            <person name="Clum A."/>
            <person name="Ohm R."/>
            <person name="Martin F."/>
            <person name="Silar P."/>
            <person name="Natvig D."/>
            <person name="Lalanne C."/>
            <person name="Gautier V."/>
            <person name="Ament-Velasquez S.L."/>
            <person name="Kruys A."/>
            <person name="Hutchinson M.I."/>
            <person name="Powell A.J."/>
            <person name="Barry K."/>
            <person name="Miller A.N."/>
            <person name="Grigoriev I.V."/>
            <person name="Debuchy R."/>
            <person name="Gladieux P."/>
            <person name="Thoren M.H."/>
            <person name="Johannesson H."/>
        </authorList>
    </citation>
    <scope>NUCLEOTIDE SEQUENCE</scope>
    <source>
        <strain evidence="6">CBS 103.79</strain>
    </source>
</reference>
<dbReference type="InterPro" id="IPR002938">
    <property type="entry name" value="FAD-bd"/>
</dbReference>
<evidence type="ECO:0000256" key="3">
    <source>
        <dbReference type="ARBA" id="ARBA00022827"/>
    </source>
</evidence>
<name>A0AAN6MF15_9PEZI</name>
<comment type="cofactor">
    <cofactor evidence="1">
        <name>FAD</name>
        <dbReference type="ChEBI" id="CHEBI:57692"/>
    </cofactor>
</comment>
<dbReference type="GO" id="GO:0016709">
    <property type="term" value="F:oxidoreductase activity, acting on paired donors, with incorporation or reduction of molecular oxygen, NAD(P)H as one donor, and incorporation of one atom of oxygen"/>
    <property type="evidence" value="ECO:0007669"/>
    <property type="project" value="UniProtKB-ARBA"/>
</dbReference>
<evidence type="ECO:0000256" key="2">
    <source>
        <dbReference type="ARBA" id="ARBA00022630"/>
    </source>
</evidence>
<dbReference type="SUPFAM" id="SSF51905">
    <property type="entry name" value="FAD/NAD(P)-binding domain"/>
    <property type="match status" value="1"/>
</dbReference>
<keyword evidence="7" id="KW-1185">Reference proteome</keyword>
<dbReference type="Gene3D" id="3.50.50.60">
    <property type="entry name" value="FAD/NAD(P)-binding domain"/>
    <property type="match status" value="1"/>
</dbReference>
<feature type="non-terminal residue" evidence="6">
    <location>
        <position position="328"/>
    </location>
</feature>
<dbReference type="AlphaFoldDB" id="A0AAN6MF15"/>
<keyword evidence="6" id="KW-0503">Monooxygenase</keyword>
<reference evidence="6" key="1">
    <citation type="journal article" date="2023" name="Mol. Phylogenet. Evol.">
        <title>Genome-scale phylogeny and comparative genomics of the fungal order Sordariales.</title>
        <authorList>
            <person name="Hensen N."/>
            <person name="Bonometti L."/>
            <person name="Westerberg I."/>
            <person name="Brannstrom I.O."/>
            <person name="Guillou S."/>
            <person name="Cros-Aarteil S."/>
            <person name="Calhoun S."/>
            <person name="Haridas S."/>
            <person name="Kuo A."/>
            <person name="Mondo S."/>
            <person name="Pangilinan J."/>
            <person name="Riley R."/>
            <person name="LaButti K."/>
            <person name="Andreopoulos B."/>
            <person name="Lipzen A."/>
            <person name="Chen C."/>
            <person name="Yan M."/>
            <person name="Daum C."/>
            <person name="Ng V."/>
            <person name="Clum A."/>
            <person name="Steindorff A."/>
            <person name="Ohm R.A."/>
            <person name="Martin F."/>
            <person name="Silar P."/>
            <person name="Natvig D.O."/>
            <person name="Lalanne C."/>
            <person name="Gautier V."/>
            <person name="Ament-Velasquez S.L."/>
            <person name="Kruys A."/>
            <person name="Hutchinson M.I."/>
            <person name="Powell A.J."/>
            <person name="Barry K."/>
            <person name="Miller A.N."/>
            <person name="Grigoriev I.V."/>
            <person name="Debuchy R."/>
            <person name="Gladieux P."/>
            <person name="Hiltunen Thoren M."/>
            <person name="Johannesson H."/>
        </authorList>
    </citation>
    <scope>NUCLEOTIDE SEQUENCE</scope>
    <source>
        <strain evidence="6">CBS 103.79</strain>
    </source>
</reference>